<accession>A0ABU0UQT0</accession>
<dbReference type="Gene3D" id="3.30.450.20">
    <property type="entry name" value="PAS domain"/>
    <property type="match status" value="2"/>
</dbReference>
<dbReference type="InterPro" id="IPR000014">
    <property type="entry name" value="PAS"/>
</dbReference>
<dbReference type="InterPro" id="IPR035965">
    <property type="entry name" value="PAS-like_dom_sf"/>
</dbReference>
<gene>
    <name evidence="9" type="ORF">QE408_004246</name>
</gene>
<evidence type="ECO:0000256" key="6">
    <source>
        <dbReference type="ARBA" id="ARBA00022777"/>
    </source>
</evidence>
<keyword evidence="3" id="KW-0597">Phosphoprotein</keyword>
<dbReference type="InterPro" id="IPR013656">
    <property type="entry name" value="PAS_4"/>
</dbReference>
<keyword evidence="4" id="KW-0808">Transferase</keyword>
<reference evidence="9 10" key="1">
    <citation type="submission" date="2023-07" db="EMBL/GenBank/DDBJ databases">
        <title>Functional and genomic diversity of the sorghum phyllosphere microbiome.</title>
        <authorList>
            <person name="Shade A."/>
        </authorList>
    </citation>
    <scope>NUCLEOTIDE SEQUENCE [LARGE SCALE GENOMIC DNA]</scope>
    <source>
        <strain evidence="9 10">SORGH_AS_1126</strain>
    </source>
</reference>
<dbReference type="CDD" id="cd00130">
    <property type="entry name" value="PAS"/>
    <property type="match status" value="2"/>
</dbReference>
<dbReference type="PROSITE" id="PS50112">
    <property type="entry name" value="PAS"/>
    <property type="match status" value="1"/>
</dbReference>
<dbReference type="Pfam" id="PF08448">
    <property type="entry name" value="PAS_4"/>
    <property type="match status" value="1"/>
</dbReference>
<evidence type="ECO:0000256" key="5">
    <source>
        <dbReference type="ARBA" id="ARBA00022741"/>
    </source>
</evidence>
<sequence>MKLFRLPAVVGVGSWSVPRLKDFRFSSQTYCYHPGEPSLLHILTSTDLVAIVQGMPQPYLILDADLVIVAASNAYLALTDRTLEDIVGRSILEAFPENPDAAGTVEQGPLEVSLRHVLATGNPHEMAVIQYDIPQPGGGFMQRFWTPVHTPVAGVDGKPAFIIQSPVDVTESVLKTREADARLRVALHAADLASWEYEPETDLWRRSGAADVMFGFEPGEGGPVAAPFFAKMHPEDLERVREKVASAIASPDHTVINFDYRIINGDAVRHVASRGEVLRTSTGKIRMIGVLMDVTADREREAALSSALEEKSDLVAQKDLLLAEVNHRVKNSLQLVISTLRLQARRLEEPAVAQAFDRAISRVRAIISVHEGLYRDQNSLAVNMAEHLDKLCRDMTVAGGERIEIDVDEISLPPERAIPVSVIVSELVHDVPQHRSGGDRIRVALKRSSPDRYVLSIIGDEIASPASELSERLVASMASQIDGTISRPDGRSSWMITFPVEAPQCRCA</sequence>
<protein>
    <recommendedName>
        <fullName evidence="2">histidine kinase</fullName>
        <ecNumber evidence="2">2.7.13.3</ecNumber>
    </recommendedName>
</protein>
<keyword evidence="10" id="KW-1185">Reference proteome</keyword>
<evidence type="ECO:0000256" key="4">
    <source>
        <dbReference type="ARBA" id="ARBA00022679"/>
    </source>
</evidence>
<keyword evidence="5" id="KW-0547">Nucleotide-binding</keyword>
<dbReference type="Pfam" id="PF08447">
    <property type="entry name" value="PAS_3"/>
    <property type="match status" value="1"/>
</dbReference>
<proteinExistence type="predicted"/>
<dbReference type="Gene3D" id="2.10.70.100">
    <property type="match status" value="1"/>
</dbReference>
<keyword evidence="6 9" id="KW-0418">Kinase</keyword>
<evidence type="ECO:0000313" key="10">
    <source>
        <dbReference type="Proteomes" id="UP001224781"/>
    </source>
</evidence>
<dbReference type="Pfam" id="PF07568">
    <property type="entry name" value="HisKA_2"/>
    <property type="match status" value="1"/>
</dbReference>
<dbReference type="InterPro" id="IPR013655">
    <property type="entry name" value="PAS_fold_3"/>
</dbReference>
<name>A0ABU0UQT0_9HYPH</name>
<dbReference type="Proteomes" id="UP001224781">
    <property type="component" value="Unassembled WGS sequence"/>
</dbReference>
<dbReference type="SUPFAM" id="SSF55785">
    <property type="entry name" value="PYP-like sensor domain (PAS domain)"/>
    <property type="match status" value="2"/>
</dbReference>
<evidence type="ECO:0000256" key="7">
    <source>
        <dbReference type="ARBA" id="ARBA00022840"/>
    </source>
</evidence>
<dbReference type="PANTHER" id="PTHR41523:SF8">
    <property type="entry name" value="ETHYLENE RESPONSE SENSOR PROTEIN"/>
    <property type="match status" value="1"/>
</dbReference>
<organism evidence="9 10">
    <name type="scientific">Agrobacterium larrymoorei</name>
    <dbReference type="NCBI Taxonomy" id="160699"/>
    <lineage>
        <taxon>Bacteria</taxon>
        <taxon>Pseudomonadati</taxon>
        <taxon>Pseudomonadota</taxon>
        <taxon>Alphaproteobacteria</taxon>
        <taxon>Hyphomicrobiales</taxon>
        <taxon>Rhizobiaceae</taxon>
        <taxon>Rhizobium/Agrobacterium group</taxon>
        <taxon>Agrobacterium</taxon>
    </lineage>
</organism>
<comment type="caution">
    <text evidence="9">The sequence shown here is derived from an EMBL/GenBank/DDBJ whole genome shotgun (WGS) entry which is preliminary data.</text>
</comment>
<keyword evidence="7" id="KW-0067">ATP-binding</keyword>
<feature type="domain" description="PAS" evidence="8">
    <location>
        <begin position="44"/>
        <end position="121"/>
    </location>
</feature>
<dbReference type="PANTHER" id="PTHR41523">
    <property type="entry name" value="TWO-COMPONENT SYSTEM SENSOR PROTEIN"/>
    <property type="match status" value="1"/>
</dbReference>
<evidence type="ECO:0000313" key="9">
    <source>
        <dbReference type="EMBL" id="MDQ1187103.1"/>
    </source>
</evidence>
<evidence type="ECO:0000259" key="8">
    <source>
        <dbReference type="PROSITE" id="PS50112"/>
    </source>
</evidence>
<dbReference type="GO" id="GO:0016301">
    <property type="term" value="F:kinase activity"/>
    <property type="evidence" value="ECO:0007669"/>
    <property type="project" value="UniProtKB-KW"/>
</dbReference>
<evidence type="ECO:0000256" key="3">
    <source>
        <dbReference type="ARBA" id="ARBA00022553"/>
    </source>
</evidence>
<dbReference type="SMART" id="SM00091">
    <property type="entry name" value="PAS"/>
    <property type="match status" value="2"/>
</dbReference>
<evidence type="ECO:0000256" key="1">
    <source>
        <dbReference type="ARBA" id="ARBA00000085"/>
    </source>
</evidence>
<dbReference type="InterPro" id="IPR011495">
    <property type="entry name" value="Sig_transdc_His_kin_sub2_dim/P"/>
</dbReference>
<dbReference type="EC" id="2.7.13.3" evidence="2"/>
<evidence type="ECO:0000256" key="2">
    <source>
        <dbReference type="ARBA" id="ARBA00012438"/>
    </source>
</evidence>
<comment type="catalytic activity">
    <reaction evidence="1">
        <text>ATP + protein L-histidine = ADP + protein N-phospho-L-histidine.</text>
        <dbReference type="EC" id="2.7.13.3"/>
    </reaction>
</comment>
<dbReference type="EMBL" id="JAUTBL010000002">
    <property type="protein sequence ID" value="MDQ1187103.1"/>
    <property type="molecule type" value="Genomic_DNA"/>
</dbReference>